<dbReference type="EMBL" id="BAAARA010000021">
    <property type="protein sequence ID" value="GAA2359416.1"/>
    <property type="molecule type" value="Genomic_DNA"/>
</dbReference>
<sequence length="294" mass="30711">MRCVLVINPAAGGGLTAKVVGELVDHLRAVCEVRTVMATSAAGTEAAVRRAVADEADVLAVVGGDGIANLAVQACAESETALALIPAGTGNDLSRGLGIPREPVAAAEVMAEAIECGSRRRVDLGKVAGAGWFSTVLCAGLDAAINARANRLRWPRGQRRYDLATVLELIGLRQMPLRVETEGRLLDTRATLVAVGNTPYYGGGIPVCPQADPGDGAFDLTIVGEVTRRELLRVLPTVRTGRHLEHPAVTTLRAKSVRLGGDNGWLAFADGEPQARLPLTIRNTPGALEVVAPV</sequence>
<dbReference type="Pfam" id="PF00781">
    <property type="entry name" value="DAGK_cat"/>
    <property type="match status" value="1"/>
</dbReference>
<keyword evidence="15" id="KW-1185">Reference proteome</keyword>
<evidence type="ECO:0000256" key="5">
    <source>
        <dbReference type="ARBA" id="ARBA00022723"/>
    </source>
</evidence>
<dbReference type="Pfam" id="PF19279">
    <property type="entry name" value="YegS_C"/>
    <property type="match status" value="1"/>
</dbReference>
<protein>
    <submittedName>
        <fullName evidence="14">YegS/Rv2252/BmrU family lipid kinase</fullName>
    </submittedName>
</protein>
<keyword evidence="9" id="KW-0460">Magnesium</keyword>
<dbReference type="PROSITE" id="PS50146">
    <property type="entry name" value="DAGK"/>
    <property type="match status" value="1"/>
</dbReference>
<name>A0ABN3GRN7_9PSEU</name>
<keyword evidence="4" id="KW-0808">Transferase</keyword>
<evidence type="ECO:0000256" key="3">
    <source>
        <dbReference type="ARBA" id="ARBA00022516"/>
    </source>
</evidence>
<keyword evidence="8" id="KW-0067">ATP-binding</keyword>
<evidence type="ECO:0000313" key="14">
    <source>
        <dbReference type="EMBL" id="GAA2359416.1"/>
    </source>
</evidence>
<dbReference type="InterPro" id="IPR001206">
    <property type="entry name" value="Diacylglycerol_kinase_cat_dom"/>
</dbReference>
<comment type="caution">
    <text evidence="14">The sequence shown here is derived from an EMBL/GenBank/DDBJ whole genome shotgun (WGS) entry which is preliminary data.</text>
</comment>
<keyword evidence="7 14" id="KW-0418">Kinase</keyword>
<evidence type="ECO:0000256" key="10">
    <source>
        <dbReference type="ARBA" id="ARBA00023098"/>
    </source>
</evidence>
<dbReference type="InterPro" id="IPR050187">
    <property type="entry name" value="Lipid_Phosphate_FormReg"/>
</dbReference>
<dbReference type="Gene3D" id="3.40.50.10330">
    <property type="entry name" value="Probable inorganic polyphosphate/atp-NAD kinase, domain 1"/>
    <property type="match status" value="1"/>
</dbReference>
<dbReference type="InterPro" id="IPR005218">
    <property type="entry name" value="Diacylglycerol/lipid_kinase"/>
</dbReference>
<gene>
    <name evidence="14" type="ORF">GCM10009854_42620</name>
</gene>
<evidence type="ECO:0000256" key="6">
    <source>
        <dbReference type="ARBA" id="ARBA00022741"/>
    </source>
</evidence>
<keyword evidence="12" id="KW-1208">Phospholipid metabolism</keyword>
<dbReference type="PANTHER" id="PTHR12358:SF106">
    <property type="entry name" value="LIPID KINASE YEGS"/>
    <property type="match status" value="1"/>
</dbReference>
<dbReference type="SUPFAM" id="SSF111331">
    <property type="entry name" value="NAD kinase/diacylglycerol kinase-like"/>
    <property type="match status" value="1"/>
</dbReference>
<feature type="domain" description="DAGKc" evidence="13">
    <location>
        <begin position="1"/>
        <end position="131"/>
    </location>
</feature>
<accession>A0ABN3GRN7</accession>
<evidence type="ECO:0000256" key="2">
    <source>
        <dbReference type="ARBA" id="ARBA00005983"/>
    </source>
</evidence>
<dbReference type="NCBIfam" id="TIGR00147">
    <property type="entry name" value="YegS/Rv2252/BmrU family lipid kinase"/>
    <property type="match status" value="1"/>
</dbReference>
<comment type="cofactor">
    <cofactor evidence="1">
        <name>Mg(2+)</name>
        <dbReference type="ChEBI" id="CHEBI:18420"/>
    </cofactor>
</comment>
<evidence type="ECO:0000259" key="13">
    <source>
        <dbReference type="PROSITE" id="PS50146"/>
    </source>
</evidence>
<evidence type="ECO:0000256" key="11">
    <source>
        <dbReference type="ARBA" id="ARBA00023209"/>
    </source>
</evidence>
<reference evidence="14 15" key="1">
    <citation type="journal article" date="2019" name="Int. J. Syst. Evol. Microbiol.">
        <title>The Global Catalogue of Microorganisms (GCM) 10K type strain sequencing project: providing services to taxonomists for standard genome sequencing and annotation.</title>
        <authorList>
            <consortium name="The Broad Institute Genomics Platform"/>
            <consortium name="The Broad Institute Genome Sequencing Center for Infectious Disease"/>
            <person name="Wu L."/>
            <person name="Ma J."/>
        </authorList>
    </citation>
    <scope>NUCLEOTIDE SEQUENCE [LARGE SCALE GENOMIC DNA]</scope>
    <source>
        <strain evidence="14 15">JCM 16221</strain>
    </source>
</reference>
<dbReference type="Gene3D" id="2.60.200.40">
    <property type="match status" value="1"/>
</dbReference>
<dbReference type="PANTHER" id="PTHR12358">
    <property type="entry name" value="SPHINGOSINE KINASE"/>
    <property type="match status" value="1"/>
</dbReference>
<evidence type="ECO:0000256" key="4">
    <source>
        <dbReference type="ARBA" id="ARBA00022679"/>
    </source>
</evidence>
<proteinExistence type="inferred from homology"/>
<dbReference type="RefSeq" id="WP_344136737.1">
    <property type="nucleotide sequence ID" value="NZ_BAAARA010000021.1"/>
</dbReference>
<evidence type="ECO:0000256" key="12">
    <source>
        <dbReference type="ARBA" id="ARBA00023264"/>
    </source>
</evidence>
<keyword evidence="10" id="KW-0443">Lipid metabolism</keyword>
<dbReference type="InterPro" id="IPR045540">
    <property type="entry name" value="YegS/DAGK_C"/>
</dbReference>
<evidence type="ECO:0000256" key="8">
    <source>
        <dbReference type="ARBA" id="ARBA00022840"/>
    </source>
</evidence>
<keyword evidence="6" id="KW-0547">Nucleotide-binding</keyword>
<evidence type="ECO:0000256" key="1">
    <source>
        <dbReference type="ARBA" id="ARBA00001946"/>
    </source>
</evidence>
<keyword evidence="5" id="KW-0479">Metal-binding</keyword>
<dbReference type="InterPro" id="IPR017438">
    <property type="entry name" value="ATP-NAD_kinase_N"/>
</dbReference>
<dbReference type="GO" id="GO:0016301">
    <property type="term" value="F:kinase activity"/>
    <property type="evidence" value="ECO:0007669"/>
    <property type="project" value="UniProtKB-KW"/>
</dbReference>
<organism evidence="14 15">
    <name type="scientific">Saccharopolyspora halophila</name>
    <dbReference type="NCBI Taxonomy" id="405551"/>
    <lineage>
        <taxon>Bacteria</taxon>
        <taxon>Bacillati</taxon>
        <taxon>Actinomycetota</taxon>
        <taxon>Actinomycetes</taxon>
        <taxon>Pseudonocardiales</taxon>
        <taxon>Pseudonocardiaceae</taxon>
        <taxon>Saccharopolyspora</taxon>
    </lineage>
</organism>
<evidence type="ECO:0000256" key="9">
    <source>
        <dbReference type="ARBA" id="ARBA00022842"/>
    </source>
</evidence>
<keyword evidence="3" id="KW-0444">Lipid biosynthesis</keyword>
<evidence type="ECO:0000256" key="7">
    <source>
        <dbReference type="ARBA" id="ARBA00022777"/>
    </source>
</evidence>
<dbReference type="InterPro" id="IPR016064">
    <property type="entry name" value="NAD/diacylglycerol_kinase_sf"/>
</dbReference>
<dbReference type="Proteomes" id="UP001501218">
    <property type="component" value="Unassembled WGS sequence"/>
</dbReference>
<evidence type="ECO:0000313" key="15">
    <source>
        <dbReference type="Proteomes" id="UP001501218"/>
    </source>
</evidence>
<comment type="similarity">
    <text evidence="2">Belongs to the diacylglycerol/lipid kinase family.</text>
</comment>
<dbReference type="SMART" id="SM00046">
    <property type="entry name" value="DAGKc"/>
    <property type="match status" value="1"/>
</dbReference>
<keyword evidence="11" id="KW-0594">Phospholipid biosynthesis</keyword>